<gene>
    <name evidence="2" type="ORF">BV898_14916</name>
</gene>
<comment type="caution">
    <text evidence="2">The sequence shown here is derived from an EMBL/GenBank/DDBJ whole genome shotgun (WGS) entry which is preliminary data.</text>
</comment>
<reference evidence="3" key="1">
    <citation type="submission" date="2017-01" db="EMBL/GenBank/DDBJ databases">
        <title>Comparative genomics of anhydrobiosis in the tardigrade Hypsibius dujardini.</title>
        <authorList>
            <person name="Yoshida Y."/>
            <person name="Koutsovoulos G."/>
            <person name="Laetsch D."/>
            <person name="Stevens L."/>
            <person name="Kumar S."/>
            <person name="Horikawa D."/>
            <person name="Ishino K."/>
            <person name="Komine S."/>
            <person name="Tomita M."/>
            <person name="Blaxter M."/>
            <person name="Arakawa K."/>
        </authorList>
    </citation>
    <scope>NUCLEOTIDE SEQUENCE [LARGE SCALE GENOMIC DNA]</scope>
    <source>
        <strain evidence="3">Z151</strain>
    </source>
</reference>
<dbReference type="EMBL" id="MTYJ01000191">
    <property type="protein sequence ID" value="OWA50397.1"/>
    <property type="molecule type" value="Genomic_DNA"/>
</dbReference>
<feature type="transmembrane region" description="Helical" evidence="1">
    <location>
        <begin position="50"/>
        <end position="69"/>
    </location>
</feature>
<keyword evidence="1" id="KW-0812">Transmembrane</keyword>
<proteinExistence type="predicted"/>
<evidence type="ECO:0000313" key="3">
    <source>
        <dbReference type="Proteomes" id="UP000192578"/>
    </source>
</evidence>
<name>A0A9X6N9P4_HYPEX</name>
<evidence type="ECO:0000313" key="2">
    <source>
        <dbReference type="EMBL" id="OWA50397.1"/>
    </source>
</evidence>
<accession>A0A9X6N9P4</accession>
<keyword evidence="1" id="KW-0472">Membrane</keyword>
<keyword evidence="1" id="KW-1133">Transmembrane helix</keyword>
<dbReference type="AlphaFoldDB" id="A0A9X6N9P4"/>
<protein>
    <submittedName>
        <fullName evidence="2">Uncharacterized protein</fullName>
    </submittedName>
</protein>
<keyword evidence="3" id="KW-1185">Reference proteome</keyword>
<sequence length="111" mass="12836">MNTKTGETRVLRDFFWIKGKTWPPRNKPKCGFSGDSWDCRTTTNTLLSGFLPAFPIMTLLVLFALFCCYRSHYLSEKASSSYILWRLDEVLLLPALQNVSTRFSQDPHIQI</sequence>
<evidence type="ECO:0000256" key="1">
    <source>
        <dbReference type="SAM" id="Phobius"/>
    </source>
</evidence>
<organism evidence="2 3">
    <name type="scientific">Hypsibius exemplaris</name>
    <name type="common">Freshwater tardigrade</name>
    <dbReference type="NCBI Taxonomy" id="2072580"/>
    <lineage>
        <taxon>Eukaryota</taxon>
        <taxon>Metazoa</taxon>
        <taxon>Ecdysozoa</taxon>
        <taxon>Tardigrada</taxon>
        <taxon>Eutardigrada</taxon>
        <taxon>Parachela</taxon>
        <taxon>Hypsibioidea</taxon>
        <taxon>Hypsibiidae</taxon>
        <taxon>Hypsibius</taxon>
    </lineage>
</organism>
<dbReference type="Proteomes" id="UP000192578">
    <property type="component" value="Unassembled WGS sequence"/>
</dbReference>